<gene>
    <name evidence="1" type="ORF">GCM10010191_49940</name>
</gene>
<proteinExistence type="predicted"/>
<evidence type="ECO:0000313" key="2">
    <source>
        <dbReference type="Proteomes" id="UP001501231"/>
    </source>
</evidence>
<organism evidence="1 2">
    <name type="scientific">Actinomadura vinacea</name>
    <dbReference type="NCBI Taxonomy" id="115336"/>
    <lineage>
        <taxon>Bacteria</taxon>
        <taxon>Bacillati</taxon>
        <taxon>Actinomycetota</taxon>
        <taxon>Actinomycetes</taxon>
        <taxon>Streptosporangiales</taxon>
        <taxon>Thermomonosporaceae</taxon>
        <taxon>Actinomadura</taxon>
    </lineage>
</organism>
<name>A0ABN3JHG2_9ACTN</name>
<reference evidence="1 2" key="1">
    <citation type="journal article" date="2019" name="Int. J. Syst. Evol. Microbiol.">
        <title>The Global Catalogue of Microorganisms (GCM) 10K type strain sequencing project: providing services to taxonomists for standard genome sequencing and annotation.</title>
        <authorList>
            <consortium name="The Broad Institute Genomics Platform"/>
            <consortium name="The Broad Institute Genome Sequencing Center for Infectious Disease"/>
            <person name="Wu L."/>
            <person name="Ma J."/>
        </authorList>
    </citation>
    <scope>NUCLEOTIDE SEQUENCE [LARGE SCALE GENOMIC DNA]</scope>
    <source>
        <strain evidence="1 2">JCM 3325</strain>
    </source>
</reference>
<comment type="caution">
    <text evidence="1">The sequence shown here is derived from an EMBL/GenBank/DDBJ whole genome shotgun (WGS) entry which is preliminary data.</text>
</comment>
<accession>A0ABN3JHG2</accession>
<evidence type="ECO:0000313" key="1">
    <source>
        <dbReference type="EMBL" id="GAA2430389.1"/>
    </source>
</evidence>
<sequence>MHGRERRQQFQPYLGDPAGLLRAVLADGRGRRPALDELHVTDRCAQREWEVPRCERIGFRQAQRPAGLPLR</sequence>
<dbReference type="Proteomes" id="UP001501231">
    <property type="component" value="Unassembled WGS sequence"/>
</dbReference>
<protein>
    <submittedName>
        <fullName evidence="1">Uncharacterized protein</fullName>
    </submittedName>
</protein>
<keyword evidence="2" id="KW-1185">Reference proteome</keyword>
<dbReference type="EMBL" id="BAAARW010000020">
    <property type="protein sequence ID" value="GAA2430389.1"/>
    <property type="molecule type" value="Genomic_DNA"/>
</dbReference>